<evidence type="ECO:0000256" key="7">
    <source>
        <dbReference type="ARBA" id="ARBA00022917"/>
    </source>
</evidence>
<evidence type="ECO:0000256" key="2">
    <source>
        <dbReference type="ARBA" id="ARBA00011738"/>
    </source>
</evidence>
<comment type="catalytic activity">
    <reaction evidence="9 10">
        <text>tRNA(Pro) + L-proline + ATP = L-prolyl-tRNA(Pro) + AMP + diphosphate</text>
        <dbReference type="Rhea" id="RHEA:14305"/>
        <dbReference type="Rhea" id="RHEA-COMP:9700"/>
        <dbReference type="Rhea" id="RHEA-COMP:9702"/>
        <dbReference type="ChEBI" id="CHEBI:30616"/>
        <dbReference type="ChEBI" id="CHEBI:33019"/>
        <dbReference type="ChEBI" id="CHEBI:60039"/>
        <dbReference type="ChEBI" id="CHEBI:78442"/>
        <dbReference type="ChEBI" id="CHEBI:78532"/>
        <dbReference type="ChEBI" id="CHEBI:456215"/>
        <dbReference type="EC" id="6.1.1.15"/>
    </reaction>
</comment>
<keyword evidence="3 10" id="KW-0963">Cytoplasm</keyword>
<keyword evidence="7 10" id="KW-0648">Protein biosynthesis</keyword>
<evidence type="ECO:0000256" key="3">
    <source>
        <dbReference type="ARBA" id="ARBA00022490"/>
    </source>
</evidence>
<proteinExistence type="inferred from homology"/>
<dbReference type="InterPro" id="IPR050062">
    <property type="entry name" value="Pro-tRNA_synthetase"/>
</dbReference>
<evidence type="ECO:0000256" key="6">
    <source>
        <dbReference type="ARBA" id="ARBA00022840"/>
    </source>
</evidence>
<feature type="domain" description="Aminoacyl-transfer RNA synthetases class-II family profile" evidence="11">
    <location>
        <begin position="33"/>
        <end position="466"/>
    </location>
</feature>
<dbReference type="InterPro" id="IPR036754">
    <property type="entry name" value="YbaK/aa-tRNA-synt-asso_dom_sf"/>
</dbReference>
<dbReference type="InterPro" id="IPR002316">
    <property type="entry name" value="Pro-tRNA-ligase_IIa"/>
</dbReference>
<dbReference type="GO" id="GO:0005524">
    <property type="term" value="F:ATP binding"/>
    <property type="evidence" value="ECO:0007669"/>
    <property type="project" value="UniProtKB-UniRule"/>
</dbReference>
<evidence type="ECO:0000256" key="4">
    <source>
        <dbReference type="ARBA" id="ARBA00022598"/>
    </source>
</evidence>
<dbReference type="EMBL" id="LN824141">
    <property type="protein sequence ID" value="CEP79155.1"/>
    <property type="molecule type" value="Genomic_DNA"/>
</dbReference>
<comment type="domain">
    <text evidence="10">Consists of three domains: the N-terminal catalytic domain, the editing domain and the C-terminal anticodon-binding domain.</text>
</comment>
<dbReference type="NCBIfam" id="TIGR00409">
    <property type="entry name" value="proS_fam_II"/>
    <property type="match status" value="1"/>
</dbReference>
<evidence type="ECO:0000259" key="11">
    <source>
        <dbReference type="PROSITE" id="PS50862"/>
    </source>
</evidence>
<protein>
    <recommendedName>
        <fullName evidence="10">Proline--tRNA ligase</fullName>
        <ecNumber evidence="10">6.1.1.15</ecNumber>
    </recommendedName>
    <alternativeName>
        <fullName evidence="10">Prolyl-tRNA synthetase</fullName>
        <shortName evidence="10">ProRS</shortName>
    </alternativeName>
</protein>
<name>A0A0C7P494_DEFTU</name>
<reference evidence="13" key="1">
    <citation type="submission" date="2014-11" db="EMBL/GenBank/DDBJ databases">
        <authorList>
            <person name="Wibberg D."/>
        </authorList>
    </citation>
    <scope>NUCLEOTIDE SEQUENCE [LARGE SCALE GENOMIC DNA]</scope>
    <source>
        <strain evidence="13">L3</strain>
    </source>
</reference>
<dbReference type="InterPro" id="IPR006195">
    <property type="entry name" value="aa-tRNA-synth_II"/>
</dbReference>
<accession>A0A0C7P494</accession>
<gene>
    <name evidence="10 12" type="primary">proS</name>
    <name evidence="12" type="ORF">DTL3_1873</name>
</gene>
<dbReference type="InterPro" id="IPR002314">
    <property type="entry name" value="aa-tRNA-synt_IIb"/>
</dbReference>
<dbReference type="InterPro" id="IPR023717">
    <property type="entry name" value="Pro-tRNA-Synthase_IIa_type1"/>
</dbReference>
<comment type="subunit">
    <text evidence="2 10">Homodimer.</text>
</comment>
<dbReference type="InterPro" id="IPR044140">
    <property type="entry name" value="ProRS_anticodon_short"/>
</dbReference>
<dbReference type="STRING" id="1006576.DTL3_1873"/>
<dbReference type="SUPFAM" id="SSF55826">
    <property type="entry name" value="YbaK/ProRS associated domain"/>
    <property type="match status" value="1"/>
</dbReference>
<dbReference type="GO" id="GO:0005829">
    <property type="term" value="C:cytosol"/>
    <property type="evidence" value="ECO:0007669"/>
    <property type="project" value="TreeGrafter"/>
</dbReference>
<comment type="similarity">
    <text evidence="10">Belongs to the class-II aminoacyl-tRNA synthetase family. ProS type 1 subfamily.</text>
</comment>
<dbReference type="Pfam" id="PF03129">
    <property type="entry name" value="HGTP_anticodon"/>
    <property type="match status" value="1"/>
</dbReference>
<dbReference type="InterPro" id="IPR004154">
    <property type="entry name" value="Anticodon-bd"/>
</dbReference>
<organism evidence="12 13">
    <name type="scientific">Defluviitoga tunisiensis</name>
    <dbReference type="NCBI Taxonomy" id="1006576"/>
    <lineage>
        <taxon>Bacteria</taxon>
        <taxon>Thermotogati</taxon>
        <taxon>Thermotogota</taxon>
        <taxon>Thermotogae</taxon>
        <taxon>Petrotogales</taxon>
        <taxon>Petrotogaceae</taxon>
        <taxon>Defluviitoga</taxon>
    </lineage>
</organism>
<dbReference type="HAMAP" id="MF_01569">
    <property type="entry name" value="Pro_tRNA_synth_type1"/>
    <property type="match status" value="1"/>
</dbReference>
<keyword evidence="4 10" id="KW-0436">Ligase</keyword>
<evidence type="ECO:0000256" key="1">
    <source>
        <dbReference type="ARBA" id="ARBA00004496"/>
    </source>
</evidence>
<dbReference type="Pfam" id="PF04073">
    <property type="entry name" value="tRNA_edit"/>
    <property type="match status" value="1"/>
</dbReference>
<dbReference type="InterPro" id="IPR036621">
    <property type="entry name" value="Anticodon-bd_dom_sf"/>
</dbReference>
<dbReference type="Proteomes" id="UP000032809">
    <property type="component" value="Chromosome I"/>
</dbReference>
<dbReference type="Gene3D" id="3.30.930.10">
    <property type="entry name" value="Bira Bifunctional Protein, Domain 2"/>
    <property type="match status" value="2"/>
</dbReference>
<dbReference type="PRINTS" id="PR01046">
    <property type="entry name" value="TRNASYNTHPRO"/>
</dbReference>
<dbReference type="OrthoDB" id="9809052at2"/>
<dbReference type="RefSeq" id="WP_045088474.1">
    <property type="nucleotide sequence ID" value="NZ_LN824141.1"/>
</dbReference>
<dbReference type="InterPro" id="IPR007214">
    <property type="entry name" value="YbaK/aa-tRNA-synth-assoc-dom"/>
</dbReference>
<keyword evidence="13" id="KW-1185">Reference proteome</keyword>
<dbReference type="CDD" id="cd00861">
    <property type="entry name" value="ProRS_anticodon_short"/>
    <property type="match status" value="1"/>
</dbReference>
<comment type="subcellular location">
    <subcellularLocation>
        <location evidence="1 10">Cytoplasm</location>
    </subcellularLocation>
</comment>
<dbReference type="HOGENOM" id="CLU_016739_0_0_0"/>
<dbReference type="InterPro" id="IPR045864">
    <property type="entry name" value="aa-tRNA-synth_II/BPL/LPL"/>
</dbReference>
<comment type="function">
    <text evidence="10">Catalyzes the attachment of proline to tRNA(Pro) in a two-step reaction: proline is first activated by ATP to form Pro-AMP and then transferred to the acceptor end of tRNA(Pro). As ProRS can inadvertently accommodate and process non-cognate amino acids such as alanine and cysteine, to avoid such errors it has two additional distinct editing activities against alanine. One activity is designated as 'pretransfer' editing and involves the tRNA(Pro)-independent hydrolysis of activated Ala-AMP. The other activity is designated 'posttransfer' editing and involves deacylation of mischarged Ala-tRNA(Pro). The misacylated Cys-tRNA(Pro) is not edited by ProRS.</text>
</comment>
<dbReference type="Pfam" id="PF00587">
    <property type="entry name" value="tRNA-synt_2b"/>
    <property type="match status" value="1"/>
</dbReference>
<dbReference type="FunFam" id="3.30.930.10:FF:000066">
    <property type="entry name" value="Proline--tRNA ligase"/>
    <property type="match status" value="1"/>
</dbReference>
<dbReference type="PATRIC" id="fig|1006576.9.peg.1865"/>
<evidence type="ECO:0000313" key="12">
    <source>
        <dbReference type="EMBL" id="CEP79155.1"/>
    </source>
</evidence>
<keyword evidence="6 10" id="KW-0067">ATP-binding</keyword>
<keyword evidence="8 10" id="KW-0030">Aminoacyl-tRNA synthetase</keyword>
<dbReference type="NCBIfam" id="NF006625">
    <property type="entry name" value="PRK09194.1"/>
    <property type="match status" value="1"/>
</dbReference>
<evidence type="ECO:0000313" key="13">
    <source>
        <dbReference type="Proteomes" id="UP000032809"/>
    </source>
</evidence>
<dbReference type="InterPro" id="IPR004500">
    <property type="entry name" value="Pro-tRNA-synth_IIa_bac-type"/>
</dbReference>
<dbReference type="GO" id="GO:0006433">
    <property type="term" value="P:prolyl-tRNA aminoacylation"/>
    <property type="evidence" value="ECO:0007669"/>
    <property type="project" value="UniProtKB-UniRule"/>
</dbReference>
<evidence type="ECO:0000256" key="8">
    <source>
        <dbReference type="ARBA" id="ARBA00023146"/>
    </source>
</evidence>
<dbReference type="AlphaFoldDB" id="A0A0C7P494"/>
<dbReference type="Gene3D" id="3.40.50.800">
    <property type="entry name" value="Anticodon-binding domain"/>
    <property type="match status" value="1"/>
</dbReference>
<keyword evidence="5 10" id="KW-0547">Nucleotide-binding</keyword>
<dbReference type="KEGG" id="dtn:DTL3_1873"/>
<evidence type="ECO:0000256" key="10">
    <source>
        <dbReference type="HAMAP-Rule" id="MF_01569"/>
    </source>
</evidence>
<dbReference type="PANTHER" id="PTHR42753:SF2">
    <property type="entry name" value="PROLINE--TRNA LIGASE"/>
    <property type="match status" value="1"/>
</dbReference>
<sequence>MRFSKLYAPTLKETPADSDIKSYELLIRGGFIRKISSGVYSYLPLGWRVIKKIEKIVREEMEKIGSQELMLPIIHPSELWKMTGRWDDYGPELMKLKDRHDREFTLGPTHEEIVTFLMKDELRSYKQLPLSVFQIATKFRDEIRPRFGVLRAREFIMKDAYTFHPDYESLHKTYLQFYEAYENIIKRMGVKYAIVEADTGAIGGNYSHEFHVLAKNGEGRIFYCEKCGYAASDEKAISDEKFIASIDEPKKQLTKVDTGELKTIEEIANFLNLPKNRLIKSMLLKSKNGWVMALIRGDYEINLSKLRSLIKDQTLDFAQPEEVYEKFGVNTGYIGPINVPKDVKIVADFSVKSVVNGVIGAMEENKHYINATPDEDFKVDIFSDIRFVKAGEKCPHCEGYLKEARGIEVGQVFELGDKYSSKMKAYFTDEEGNQKPFIMGCYGWGVSRTLGAIVEQLNDEHGMLWPRSIAPFEVAIIPVSSSNKKMFEFSDQIYNFLSKKGIEVLIDDREVSAGVKFKDIDLIGIPLKIIIGKSYEDGYIELKLRYEEQSKLIDASNLESIYNEVIQKLDEYNPVKALKI</sequence>
<dbReference type="CDD" id="cd00779">
    <property type="entry name" value="ProRS_core_prok"/>
    <property type="match status" value="1"/>
</dbReference>
<dbReference type="SUPFAM" id="SSF52954">
    <property type="entry name" value="Class II aaRS ABD-related"/>
    <property type="match status" value="1"/>
</dbReference>
<dbReference type="GO" id="GO:0002161">
    <property type="term" value="F:aminoacyl-tRNA deacylase activity"/>
    <property type="evidence" value="ECO:0007669"/>
    <property type="project" value="InterPro"/>
</dbReference>
<dbReference type="PANTHER" id="PTHR42753">
    <property type="entry name" value="MITOCHONDRIAL RIBOSOME PROTEIN L39/PROLYL-TRNA LIGASE FAMILY MEMBER"/>
    <property type="match status" value="1"/>
</dbReference>
<dbReference type="CDD" id="cd04334">
    <property type="entry name" value="ProRS-INS"/>
    <property type="match status" value="1"/>
</dbReference>
<evidence type="ECO:0000256" key="9">
    <source>
        <dbReference type="ARBA" id="ARBA00047671"/>
    </source>
</evidence>
<dbReference type="GO" id="GO:0004827">
    <property type="term" value="F:proline-tRNA ligase activity"/>
    <property type="evidence" value="ECO:0007669"/>
    <property type="project" value="UniProtKB-UniRule"/>
</dbReference>
<evidence type="ECO:0000256" key="5">
    <source>
        <dbReference type="ARBA" id="ARBA00022741"/>
    </source>
</evidence>
<dbReference type="SUPFAM" id="SSF55681">
    <property type="entry name" value="Class II aaRS and biotin synthetases"/>
    <property type="match status" value="1"/>
</dbReference>
<dbReference type="PROSITE" id="PS50862">
    <property type="entry name" value="AA_TRNA_LIGASE_II"/>
    <property type="match status" value="1"/>
</dbReference>
<dbReference type="InterPro" id="IPR033730">
    <property type="entry name" value="ProRS_core_prok"/>
</dbReference>
<dbReference type="EC" id="6.1.1.15" evidence="10"/>